<accession>A0A917UZH6</accession>
<comment type="caution">
    <text evidence="1">The sequence shown here is derived from an EMBL/GenBank/DDBJ whole genome shotgun (WGS) entry which is preliminary data.</text>
</comment>
<protein>
    <recommendedName>
        <fullName evidence="3">DUF1877 family protein</fullName>
    </recommendedName>
</protein>
<dbReference type="EMBL" id="BMNQ01000038">
    <property type="protein sequence ID" value="GGK01046.1"/>
    <property type="molecule type" value="Genomic_DNA"/>
</dbReference>
<dbReference type="Proteomes" id="UP000658382">
    <property type="component" value="Unassembled WGS sequence"/>
</dbReference>
<evidence type="ECO:0008006" key="3">
    <source>
        <dbReference type="Google" id="ProtNLM"/>
    </source>
</evidence>
<name>A0A917UZH6_9BACI</name>
<dbReference type="RefSeq" id="WP_188633355.1">
    <property type="nucleotide sequence ID" value="NZ_BMNQ01000038.1"/>
</dbReference>
<dbReference type="AlphaFoldDB" id="A0A917UZH6"/>
<reference evidence="1" key="1">
    <citation type="journal article" date="2014" name="Int. J. Syst. Evol. Microbiol.">
        <title>Complete genome sequence of Corynebacterium casei LMG S-19264T (=DSM 44701T), isolated from a smear-ripened cheese.</title>
        <authorList>
            <consortium name="US DOE Joint Genome Institute (JGI-PGF)"/>
            <person name="Walter F."/>
            <person name="Albersmeier A."/>
            <person name="Kalinowski J."/>
            <person name="Ruckert C."/>
        </authorList>
    </citation>
    <scope>NUCLEOTIDE SEQUENCE</scope>
    <source>
        <strain evidence="1">JCM 12580</strain>
    </source>
</reference>
<organism evidence="1 2">
    <name type="scientific">Lentibacillus kapialis</name>
    <dbReference type="NCBI Taxonomy" id="340214"/>
    <lineage>
        <taxon>Bacteria</taxon>
        <taxon>Bacillati</taxon>
        <taxon>Bacillota</taxon>
        <taxon>Bacilli</taxon>
        <taxon>Bacillales</taxon>
        <taxon>Bacillaceae</taxon>
        <taxon>Lentibacillus</taxon>
    </lineage>
</organism>
<sequence>MGHDISSYNEMGQEIGYIRFTKGDMLAPLFYDLFDANEYYAGVSGTGEVATLPLIQIKKALAAYSKLQAKDFGNKGNQEFLLWQREEMAKFINSCLQTARKEGAVNVFFG</sequence>
<gene>
    <name evidence="1" type="ORF">GCM10007063_24140</name>
</gene>
<proteinExistence type="predicted"/>
<reference evidence="1" key="2">
    <citation type="submission" date="2020-09" db="EMBL/GenBank/DDBJ databases">
        <authorList>
            <person name="Sun Q."/>
            <person name="Ohkuma M."/>
        </authorList>
    </citation>
    <scope>NUCLEOTIDE SEQUENCE</scope>
    <source>
        <strain evidence="1">JCM 12580</strain>
    </source>
</reference>
<evidence type="ECO:0000313" key="1">
    <source>
        <dbReference type="EMBL" id="GGK01046.1"/>
    </source>
</evidence>
<keyword evidence="2" id="KW-1185">Reference proteome</keyword>
<evidence type="ECO:0000313" key="2">
    <source>
        <dbReference type="Proteomes" id="UP000658382"/>
    </source>
</evidence>